<evidence type="ECO:0000256" key="1">
    <source>
        <dbReference type="SAM" id="MobiDB-lite"/>
    </source>
</evidence>
<organism evidence="2 3">
    <name type="scientific">Toxocara canis</name>
    <name type="common">Canine roundworm</name>
    <dbReference type="NCBI Taxonomy" id="6265"/>
    <lineage>
        <taxon>Eukaryota</taxon>
        <taxon>Metazoa</taxon>
        <taxon>Ecdysozoa</taxon>
        <taxon>Nematoda</taxon>
        <taxon>Chromadorea</taxon>
        <taxon>Rhabditida</taxon>
        <taxon>Spirurina</taxon>
        <taxon>Ascaridomorpha</taxon>
        <taxon>Ascaridoidea</taxon>
        <taxon>Toxocaridae</taxon>
        <taxon>Toxocara</taxon>
    </lineage>
</organism>
<dbReference type="PANTHER" id="PTHR31128:SF6">
    <property type="entry name" value="SH2 DOMAIN-CONTAINING PROTEIN"/>
    <property type="match status" value="1"/>
</dbReference>
<protein>
    <recommendedName>
        <fullName evidence="4">SH2 domain-containing protein</fullName>
    </recommendedName>
</protein>
<evidence type="ECO:0000313" key="2">
    <source>
        <dbReference type="EMBL" id="KHN83477.1"/>
    </source>
</evidence>
<feature type="compositionally biased region" description="Low complexity" evidence="1">
    <location>
        <begin position="7"/>
        <end position="24"/>
    </location>
</feature>
<dbReference type="EMBL" id="JPKZ01001192">
    <property type="protein sequence ID" value="KHN83477.1"/>
    <property type="molecule type" value="Genomic_DNA"/>
</dbReference>
<feature type="region of interest" description="Disordered" evidence="1">
    <location>
        <begin position="1"/>
        <end position="53"/>
    </location>
</feature>
<dbReference type="AlphaFoldDB" id="A0A0B2VPW7"/>
<dbReference type="PANTHER" id="PTHR31128">
    <property type="entry name" value="PROTEIN CBR-CLEC-135-RELATED"/>
    <property type="match status" value="1"/>
</dbReference>
<feature type="compositionally biased region" description="Low complexity" evidence="1">
    <location>
        <begin position="33"/>
        <end position="47"/>
    </location>
</feature>
<evidence type="ECO:0008006" key="4">
    <source>
        <dbReference type="Google" id="ProtNLM"/>
    </source>
</evidence>
<dbReference type="OrthoDB" id="5818094at2759"/>
<reference evidence="2 3" key="1">
    <citation type="submission" date="2014-11" db="EMBL/GenBank/DDBJ databases">
        <title>Genetic blueprint of the zoonotic pathogen Toxocara canis.</title>
        <authorList>
            <person name="Zhu X.-Q."/>
            <person name="Korhonen P.K."/>
            <person name="Cai H."/>
            <person name="Young N.D."/>
            <person name="Nejsum P."/>
            <person name="von Samson-Himmelstjerna G."/>
            <person name="Boag P.R."/>
            <person name="Tan P."/>
            <person name="Li Q."/>
            <person name="Min J."/>
            <person name="Yang Y."/>
            <person name="Wang X."/>
            <person name="Fang X."/>
            <person name="Hall R.S."/>
            <person name="Hofmann A."/>
            <person name="Sternberg P.W."/>
            <person name="Jex A.R."/>
            <person name="Gasser R.B."/>
        </authorList>
    </citation>
    <scope>NUCLEOTIDE SEQUENCE [LARGE SCALE GENOMIC DNA]</scope>
    <source>
        <strain evidence="2">PN_DK_2014</strain>
    </source>
</reference>
<gene>
    <name evidence="2" type="ORF">Tcan_08491</name>
</gene>
<accession>A0A0B2VPW7</accession>
<keyword evidence="3" id="KW-1185">Reference proteome</keyword>
<comment type="caution">
    <text evidence="2">The sequence shown here is derived from an EMBL/GenBank/DDBJ whole genome shotgun (WGS) entry which is preliminary data.</text>
</comment>
<evidence type="ECO:0000313" key="3">
    <source>
        <dbReference type="Proteomes" id="UP000031036"/>
    </source>
</evidence>
<dbReference type="Proteomes" id="UP000031036">
    <property type="component" value="Unassembled WGS sequence"/>
</dbReference>
<proteinExistence type="predicted"/>
<name>A0A0B2VPW7_TOXCA</name>
<sequence length="191" mass="21153">MSENGRSCRSSSSSSSDGTCSSCSPLIAMPGRTTESTSTVSPPSYSVRETKSGRLVQSSSSLGSYRIKKYRTHFLGPKTRSAVATKLRANDFAIFYPIESDPNLEIPLEIPLTMGYRSSEGILHEFPLRFEFGRWSVVFGNKQMPEFQTIASLIDYYRTYSYINAQTGEVEILPVWNTNAGDSSDDSFGSF</sequence>